<keyword evidence="1" id="KW-1133">Transmembrane helix</keyword>
<accession>A0A438HLQ9</accession>
<dbReference type="AlphaFoldDB" id="A0A438HLQ9"/>
<comment type="caution">
    <text evidence="2">The sequence shown here is derived from an EMBL/GenBank/DDBJ whole genome shotgun (WGS) entry which is preliminary data.</text>
</comment>
<evidence type="ECO:0000313" key="2">
    <source>
        <dbReference type="EMBL" id="RVW85430.1"/>
    </source>
</evidence>
<keyword evidence="1" id="KW-0812">Transmembrane</keyword>
<sequence>MGVFGNDGSTVFHVLSVEKLWMVFYRCFLGCMGWWWWRKERICVQSNERFSRLHQGVQFPGIPLCTGGSLRVVINLVTFHLCLDGIAEHVSQSILSREVSDHCHVLLDCDGARSGKSLFSFKNMWLKKEGFSDLIRSWGAKL</sequence>
<dbReference type="EMBL" id="QGNW01000204">
    <property type="protein sequence ID" value="RVW85430.1"/>
    <property type="molecule type" value="Genomic_DNA"/>
</dbReference>
<organism evidence="2 3">
    <name type="scientific">Vitis vinifera</name>
    <name type="common">Grape</name>
    <dbReference type="NCBI Taxonomy" id="29760"/>
    <lineage>
        <taxon>Eukaryota</taxon>
        <taxon>Viridiplantae</taxon>
        <taxon>Streptophyta</taxon>
        <taxon>Embryophyta</taxon>
        <taxon>Tracheophyta</taxon>
        <taxon>Spermatophyta</taxon>
        <taxon>Magnoliopsida</taxon>
        <taxon>eudicotyledons</taxon>
        <taxon>Gunneridae</taxon>
        <taxon>Pentapetalae</taxon>
        <taxon>rosids</taxon>
        <taxon>Vitales</taxon>
        <taxon>Vitaceae</taxon>
        <taxon>Viteae</taxon>
        <taxon>Vitis</taxon>
    </lineage>
</organism>
<protein>
    <submittedName>
        <fullName evidence="2">Uncharacterized protein</fullName>
    </submittedName>
</protein>
<name>A0A438HLQ9_VITVI</name>
<feature type="transmembrane region" description="Helical" evidence="1">
    <location>
        <begin position="20"/>
        <end position="37"/>
    </location>
</feature>
<dbReference type="Proteomes" id="UP000288805">
    <property type="component" value="Unassembled WGS sequence"/>
</dbReference>
<proteinExistence type="predicted"/>
<evidence type="ECO:0000313" key="3">
    <source>
        <dbReference type="Proteomes" id="UP000288805"/>
    </source>
</evidence>
<reference evidence="2 3" key="1">
    <citation type="journal article" date="2018" name="PLoS Genet.">
        <title>Population sequencing reveals clonal diversity and ancestral inbreeding in the grapevine cultivar Chardonnay.</title>
        <authorList>
            <person name="Roach M.J."/>
            <person name="Johnson D.L."/>
            <person name="Bohlmann J."/>
            <person name="van Vuuren H.J."/>
            <person name="Jones S.J."/>
            <person name="Pretorius I.S."/>
            <person name="Schmidt S.A."/>
            <person name="Borneman A.R."/>
        </authorList>
    </citation>
    <scope>NUCLEOTIDE SEQUENCE [LARGE SCALE GENOMIC DNA]</scope>
    <source>
        <strain evidence="3">cv. Chardonnay</strain>
        <tissue evidence="2">Leaf</tissue>
    </source>
</reference>
<evidence type="ECO:0000256" key="1">
    <source>
        <dbReference type="SAM" id="Phobius"/>
    </source>
</evidence>
<keyword evidence="1" id="KW-0472">Membrane</keyword>
<gene>
    <name evidence="2" type="ORF">CK203_039030</name>
</gene>